<dbReference type="RefSeq" id="WP_378135999.1">
    <property type="nucleotide sequence ID" value="NZ_JBHSMI010000028.1"/>
</dbReference>
<keyword evidence="3" id="KW-1185">Reference proteome</keyword>
<proteinExistence type="predicted"/>
<evidence type="ECO:0000313" key="2">
    <source>
        <dbReference type="EMBL" id="MFC5405106.1"/>
    </source>
</evidence>
<comment type="caution">
    <text evidence="2">The sequence shown here is derived from an EMBL/GenBank/DDBJ whole genome shotgun (WGS) entry which is preliminary data.</text>
</comment>
<reference evidence="3" key="1">
    <citation type="journal article" date="2019" name="Int. J. Syst. Evol. Microbiol.">
        <title>The Global Catalogue of Microorganisms (GCM) 10K type strain sequencing project: providing services to taxonomists for standard genome sequencing and annotation.</title>
        <authorList>
            <consortium name="The Broad Institute Genomics Platform"/>
            <consortium name="The Broad Institute Genome Sequencing Center for Infectious Disease"/>
            <person name="Wu L."/>
            <person name="Ma J."/>
        </authorList>
    </citation>
    <scope>NUCLEOTIDE SEQUENCE [LARGE SCALE GENOMIC DNA]</scope>
    <source>
        <strain evidence="3">CGMCC 1.18575</strain>
    </source>
</reference>
<keyword evidence="1" id="KW-1133">Transmembrane helix</keyword>
<evidence type="ECO:0000313" key="3">
    <source>
        <dbReference type="Proteomes" id="UP001596113"/>
    </source>
</evidence>
<sequence>MSSFICPVCKEVNEEHRNYCKSCGNWLLSTNFPSKPLGREKSTNPKWLLIVQISIIILFALMALLTLIGSDKTSNSATYSVIIILGVIGLTSIIICWIIALFVKQARVLKKQLLIFPALYAGLMIYGLSQFDQTGSTQPTIVESKSVPSLDEFTEEAVTPNPRDLARAADSTFKGKKVHLKGTIVQVIGKNGDQLRVNLAEDLEKGSFKEPITIFLFRKDSAGTLLDGDEIELWGTVLGTQTYKAWTGVEITVPSVQSQYLKLVEEIN</sequence>
<dbReference type="EMBL" id="JBHSMI010000028">
    <property type="protein sequence ID" value="MFC5405106.1"/>
    <property type="molecule type" value="Genomic_DNA"/>
</dbReference>
<organism evidence="2 3">
    <name type="scientific">Cohnella soli</name>
    <dbReference type="NCBI Taxonomy" id="425005"/>
    <lineage>
        <taxon>Bacteria</taxon>
        <taxon>Bacillati</taxon>
        <taxon>Bacillota</taxon>
        <taxon>Bacilli</taxon>
        <taxon>Bacillales</taxon>
        <taxon>Paenibacillaceae</taxon>
        <taxon>Cohnella</taxon>
    </lineage>
</organism>
<gene>
    <name evidence="2" type="ORF">ACFPOF_20395</name>
</gene>
<evidence type="ECO:0000256" key="1">
    <source>
        <dbReference type="SAM" id="Phobius"/>
    </source>
</evidence>
<evidence type="ECO:0008006" key="4">
    <source>
        <dbReference type="Google" id="ProtNLM"/>
    </source>
</evidence>
<accession>A0ABW0HXZ7</accession>
<protein>
    <recommendedName>
        <fullName evidence="4">Zinc ribbon domain-containing protein</fullName>
    </recommendedName>
</protein>
<dbReference type="Proteomes" id="UP001596113">
    <property type="component" value="Unassembled WGS sequence"/>
</dbReference>
<feature type="transmembrane region" description="Helical" evidence="1">
    <location>
        <begin position="47"/>
        <end position="68"/>
    </location>
</feature>
<name>A0ABW0HXZ7_9BACL</name>
<keyword evidence="1" id="KW-0472">Membrane</keyword>
<feature type="transmembrane region" description="Helical" evidence="1">
    <location>
        <begin position="80"/>
        <end position="101"/>
    </location>
</feature>
<keyword evidence="1" id="KW-0812">Transmembrane</keyword>
<feature type="transmembrane region" description="Helical" evidence="1">
    <location>
        <begin position="113"/>
        <end position="131"/>
    </location>
</feature>